<feature type="region of interest" description="Disordered" evidence="1">
    <location>
        <begin position="1"/>
        <end position="21"/>
    </location>
</feature>
<dbReference type="Proteomes" id="UP001162098">
    <property type="component" value="Segment"/>
</dbReference>
<accession>A0A7S7YEN4</accession>
<dbReference type="EMBL" id="MW018138">
    <property type="protein sequence ID" value="QPB44402.1"/>
    <property type="molecule type" value="Genomic_DNA"/>
</dbReference>
<protein>
    <submittedName>
        <fullName evidence="2">Uncharacterized protein</fullName>
    </submittedName>
</protein>
<evidence type="ECO:0000256" key="1">
    <source>
        <dbReference type="SAM" id="MobiDB-lite"/>
    </source>
</evidence>
<dbReference type="KEGG" id="vg:80543598"/>
<name>A0A7S7YEN4_9VIRU</name>
<keyword evidence="3" id="KW-1185">Reference proteome</keyword>
<reference evidence="2 3" key="1">
    <citation type="submission" date="2020-09" db="EMBL/GenBank/DDBJ databases">
        <authorList>
            <person name="Zhang R."/>
            <person name="Garcia K."/>
            <person name="Ogata H."/>
        </authorList>
    </citation>
    <scope>NUCLEOTIDE SEQUENCE [LARGE SCALE GENOMIC DNA]</scope>
    <source>
        <strain evidence="3">stheno</strain>
    </source>
</reference>
<sequence>MSNLNTRVHKISASGSGHPALQGLIPSRDTINNKGLPVGFGWELAPTRTIPRMGGGEASDMGHHVQLDSELRDSDHTRVPKPLNGVDTYRDMGSFVPGVAGWQQADFRPIEPINSRFQVKDGDFGDYY</sequence>
<proteinExistence type="predicted"/>
<organism evidence="2 3">
    <name type="scientific">Medusavirus stheno T3</name>
    <dbReference type="NCBI Taxonomy" id="3069717"/>
    <lineage>
        <taxon>Viruses</taxon>
        <taxon>Varidnaviria</taxon>
        <taxon>Bamfordvirae</taxon>
        <taxon>Nucleocytoviricota</taxon>
        <taxon>Megaviricetes</taxon>
        <taxon>Mamonoviridae</taxon>
        <taxon>Medusavirus</taxon>
        <taxon>Medusavirus sthenus</taxon>
    </lineage>
</organism>
<evidence type="ECO:0000313" key="2">
    <source>
        <dbReference type="EMBL" id="QPB44402.1"/>
    </source>
</evidence>
<evidence type="ECO:0000313" key="3">
    <source>
        <dbReference type="Proteomes" id="UP001162098"/>
    </source>
</evidence>